<organism evidence="2 3">
    <name type="scientific">Xanthomonas chitinilytica</name>
    <dbReference type="NCBI Taxonomy" id="2989819"/>
    <lineage>
        <taxon>Bacteria</taxon>
        <taxon>Pseudomonadati</taxon>
        <taxon>Pseudomonadota</taxon>
        <taxon>Gammaproteobacteria</taxon>
        <taxon>Lysobacterales</taxon>
        <taxon>Lysobacteraceae</taxon>
        <taxon>Xanthomonas</taxon>
    </lineage>
</organism>
<dbReference type="InterPro" id="IPR011990">
    <property type="entry name" value="TPR-like_helical_dom_sf"/>
</dbReference>
<evidence type="ECO:0000313" key="2">
    <source>
        <dbReference type="EMBL" id="MCW4472347.1"/>
    </source>
</evidence>
<proteinExistence type="predicted"/>
<protein>
    <submittedName>
        <fullName evidence="2">Sel1 repeat family protein</fullName>
    </submittedName>
</protein>
<reference evidence="2 3" key="1">
    <citation type="submission" date="2022-10" db="EMBL/GenBank/DDBJ databases">
        <title>Xanthomonas sp. H13-6.</title>
        <authorList>
            <person name="Liu X."/>
            <person name="Deng Z."/>
            <person name="Jiang Y."/>
            <person name="Yu T."/>
            <person name="Ai J."/>
        </authorList>
    </citation>
    <scope>NUCLEOTIDE SEQUENCE [LARGE SCALE GENOMIC DNA]</scope>
    <source>
        <strain evidence="2 3">H13-6</strain>
    </source>
</reference>
<dbReference type="SMART" id="SM00671">
    <property type="entry name" value="SEL1"/>
    <property type="match status" value="4"/>
</dbReference>
<keyword evidence="3" id="KW-1185">Reference proteome</keyword>
<accession>A0ABT3JV26</accession>
<dbReference type="EMBL" id="JAPCHY010000004">
    <property type="protein sequence ID" value="MCW4472347.1"/>
    <property type="molecule type" value="Genomic_DNA"/>
</dbReference>
<dbReference type="Pfam" id="PF08238">
    <property type="entry name" value="Sel1"/>
    <property type="match status" value="4"/>
</dbReference>
<dbReference type="InterPro" id="IPR050767">
    <property type="entry name" value="Sel1_AlgK"/>
</dbReference>
<dbReference type="SUPFAM" id="SSF81901">
    <property type="entry name" value="HCP-like"/>
    <property type="match status" value="1"/>
</dbReference>
<evidence type="ECO:0000256" key="1">
    <source>
        <dbReference type="SAM" id="SignalP"/>
    </source>
</evidence>
<feature type="chain" id="PRO_5047490781" evidence="1">
    <location>
        <begin position="23"/>
        <end position="280"/>
    </location>
</feature>
<dbReference type="RefSeq" id="WP_265127295.1">
    <property type="nucleotide sequence ID" value="NZ_JAPCHY010000004.1"/>
</dbReference>
<dbReference type="Proteomes" id="UP001209922">
    <property type="component" value="Unassembled WGS sequence"/>
</dbReference>
<feature type="signal peptide" evidence="1">
    <location>
        <begin position="1"/>
        <end position="22"/>
    </location>
</feature>
<dbReference type="PROSITE" id="PS51257">
    <property type="entry name" value="PROKAR_LIPOPROTEIN"/>
    <property type="match status" value="1"/>
</dbReference>
<comment type="caution">
    <text evidence="2">The sequence shown here is derived from an EMBL/GenBank/DDBJ whole genome shotgun (WGS) entry which is preliminary data.</text>
</comment>
<dbReference type="Gene3D" id="1.25.40.10">
    <property type="entry name" value="Tetratricopeptide repeat domain"/>
    <property type="match status" value="2"/>
</dbReference>
<dbReference type="PANTHER" id="PTHR11102:SF160">
    <property type="entry name" value="ERAD-ASSOCIATED E3 UBIQUITIN-PROTEIN LIGASE COMPONENT HRD3"/>
    <property type="match status" value="1"/>
</dbReference>
<keyword evidence="1" id="KW-0732">Signal</keyword>
<dbReference type="PANTHER" id="PTHR11102">
    <property type="entry name" value="SEL-1-LIKE PROTEIN"/>
    <property type="match status" value="1"/>
</dbReference>
<name>A0ABT3JV26_9XANT</name>
<dbReference type="InterPro" id="IPR006597">
    <property type="entry name" value="Sel1-like"/>
</dbReference>
<sequence length="280" mass="31200">MPPISLRKAAMRALLLAGCLLAGGCTTLPRSQLPAAERAELDARFDGSQASAYQVGEAYRRRGDWTALRWYERAAALHSAAAEEQLGSIHASGRLDGDGEAAAQIKPHPRRAHYWYRRSAYHGSPYAMQALVRWHDQQDDTDGMLRWAMRRAVYHRHLYRLAGDRLAPPPGMADPFAAIRRQAERGDAEALVDLGAMYEGGIGVPRDPAAAMDCYRRAGEQGNVFGQYFAGLLLGRGPKGVTRDEDEAARWFARAEAQHFYLAGESYWREAIKPVHFTFE</sequence>
<evidence type="ECO:0000313" key="3">
    <source>
        <dbReference type="Proteomes" id="UP001209922"/>
    </source>
</evidence>
<gene>
    <name evidence="2" type="ORF">OK345_07500</name>
</gene>